<evidence type="ECO:0000313" key="4">
    <source>
        <dbReference type="EMBL" id="OCH90089.1"/>
    </source>
</evidence>
<evidence type="ECO:0000313" key="5">
    <source>
        <dbReference type="Proteomes" id="UP000250043"/>
    </source>
</evidence>
<feature type="region of interest" description="Disordered" evidence="2">
    <location>
        <begin position="25"/>
        <end position="54"/>
    </location>
</feature>
<feature type="domain" description="Histone chaperone RTT106/FACT complex subunit SPT16-like middle" evidence="3">
    <location>
        <begin position="135"/>
        <end position="257"/>
    </location>
</feature>
<name>A0A8E2AXP2_9APHY</name>
<keyword evidence="5" id="KW-1185">Reference proteome</keyword>
<feature type="region of interest" description="Disordered" evidence="2">
    <location>
        <begin position="255"/>
        <end position="361"/>
    </location>
</feature>
<feature type="region of interest" description="Disordered" evidence="2">
    <location>
        <begin position="378"/>
        <end position="397"/>
    </location>
</feature>
<dbReference type="Proteomes" id="UP000250043">
    <property type="component" value="Unassembled WGS sequence"/>
</dbReference>
<proteinExistence type="predicted"/>
<sequence length="397" mass="42363">MTALRRAFLLPTRGKSKPHWSILILPTDAPPTTTAKGKGKGKLSDPEASDDETQPQIAFGLDAVLAGLRSTKYDASSDTNEPTGTTTTLSKGSPVLPVLQEFLSHLPIQTLEPSTAVFRSAASGGTAGGSQQEGVAGIEAYRGAKPGTLWFLDEGVLWDGRPAEFFALRNLARPAVGEGGVDIEGVRTISATGRTCSVIMRRIYAPAGIAKDGGGEDQGSEDEEDQAIDVDFGMVDGREQEGIARWVKRRRHLFGQQGREAQDTSGAEELKPKRQADEDDSEEDDSDFVDASSSDGGSATSDSDDGSAVQGEDEGEEEASASEQEEETGEPDREEDGDGEEEEELKPEHHPLLRPGAMPRMSRAAMEAVVGMVEADMRGKAVPQDAEDSEDELDELD</sequence>
<feature type="compositionally biased region" description="Acidic residues" evidence="2">
    <location>
        <begin position="385"/>
        <end position="397"/>
    </location>
</feature>
<feature type="compositionally biased region" description="Acidic residues" evidence="2">
    <location>
        <begin position="218"/>
        <end position="228"/>
    </location>
</feature>
<comment type="function">
    <text evidence="1">Component of the FACT complex, a general chromatin factor that acts to reorganize nucleosomes. The FACT complex is involved in multiple processes that require DNA as a template such as mRNA elongation, DNA replication and DNA repair. During transcription elongation the FACT complex acts as a histone chaperone that both destabilizes and restores nucleosomal structure. It facilitates the passage of RNA polymerase II and transcription by promoting the dissociation of one histone H2A-H2B dimer from the nucleosome, then subsequently promotes the reestablishment of the nucleosome following the passage of RNA polymerase II.</text>
</comment>
<reference evidence="4 5" key="1">
    <citation type="submission" date="2016-07" db="EMBL/GenBank/DDBJ databases">
        <title>Draft genome of the white-rot fungus Obba rivulosa 3A-2.</title>
        <authorList>
            <consortium name="DOE Joint Genome Institute"/>
            <person name="Miettinen O."/>
            <person name="Riley R."/>
            <person name="Acob R."/>
            <person name="Barry K."/>
            <person name="Cullen D."/>
            <person name="De Vries R."/>
            <person name="Hainaut M."/>
            <person name="Hatakka A."/>
            <person name="Henrissat B."/>
            <person name="Hilden K."/>
            <person name="Kuo R."/>
            <person name="Labutti K."/>
            <person name="Lipzen A."/>
            <person name="Makela M.R."/>
            <person name="Sandor L."/>
            <person name="Spatafora J.W."/>
            <person name="Grigoriev I.V."/>
            <person name="Hibbett D.S."/>
        </authorList>
    </citation>
    <scope>NUCLEOTIDE SEQUENCE [LARGE SCALE GENOMIC DNA]</scope>
    <source>
        <strain evidence="4 5">3A-2</strain>
    </source>
</reference>
<dbReference type="Gene3D" id="2.30.29.30">
    <property type="entry name" value="Pleckstrin-homology domain (PH domain)/Phosphotyrosine-binding domain (PTB)"/>
    <property type="match status" value="1"/>
</dbReference>
<protein>
    <recommendedName>
        <fullName evidence="3">Histone chaperone RTT106/FACT complex subunit SPT16-like middle domain-containing protein</fullName>
    </recommendedName>
</protein>
<dbReference type="InterPro" id="IPR011993">
    <property type="entry name" value="PH-like_dom_sf"/>
</dbReference>
<dbReference type="SMART" id="SM01287">
    <property type="entry name" value="Rtt106"/>
    <property type="match status" value="1"/>
</dbReference>
<feature type="non-terminal residue" evidence="4">
    <location>
        <position position="397"/>
    </location>
</feature>
<dbReference type="Pfam" id="PF08512">
    <property type="entry name" value="Rttp106-like_middle"/>
    <property type="match status" value="1"/>
</dbReference>
<feature type="compositionally biased region" description="Polar residues" evidence="2">
    <location>
        <begin position="73"/>
        <end position="91"/>
    </location>
</feature>
<evidence type="ECO:0000256" key="2">
    <source>
        <dbReference type="SAM" id="MobiDB-lite"/>
    </source>
</evidence>
<dbReference type="AlphaFoldDB" id="A0A8E2AXP2"/>
<feature type="region of interest" description="Disordered" evidence="2">
    <location>
        <begin position="72"/>
        <end position="92"/>
    </location>
</feature>
<feature type="compositionally biased region" description="Acidic residues" evidence="2">
    <location>
        <begin position="277"/>
        <end position="288"/>
    </location>
</feature>
<evidence type="ECO:0000259" key="3">
    <source>
        <dbReference type="SMART" id="SM01287"/>
    </source>
</evidence>
<gene>
    <name evidence="4" type="ORF">OBBRIDRAFT_793629</name>
</gene>
<organism evidence="4 5">
    <name type="scientific">Obba rivulosa</name>
    <dbReference type="NCBI Taxonomy" id="1052685"/>
    <lineage>
        <taxon>Eukaryota</taxon>
        <taxon>Fungi</taxon>
        <taxon>Dikarya</taxon>
        <taxon>Basidiomycota</taxon>
        <taxon>Agaricomycotina</taxon>
        <taxon>Agaricomycetes</taxon>
        <taxon>Polyporales</taxon>
        <taxon>Gelatoporiaceae</taxon>
        <taxon>Obba</taxon>
    </lineage>
</organism>
<dbReference type="EMBL" id="KV722412">
    <property type="protein sequence ID" value="OCH90089.1"/>
    <property type="molecule type" value="Genomic_DNA"/>
</dbReference>
<dbReference type="OrthoDB" id="75754at2759"/>
<dbReference type="InterPro" id="IPR013719">
    <property type="entry name" value="RTT106/SPT16-like_middle_dom"/>
</dbReference>
<feature type="region of interest" description="Disordered" evidence="2">
    <location>
        <begin position="209"/>
        <end position="231"/>
    </location>
</feature>
<evidence type="ECO:0000256" key="1">
    <source>
        <dbReference type="ARBA" id="ARBA00025370"/>
    </source>
</evidence>
<accession>A0A8E2AXP2</accession>
<feature type="compositionally biased region" description="Low complexity" evidence="2">
    <location>
        <begin position="289"/>
        <end position="310"/>
    </location>
</feature>
<feature type="compositionally biased region" description="Acidic residues" evidence="2">
    <location>
        <begin position="311"/>
        <end position="345"/>
    </location>
</feature>